<dbReference type="Gene3D" id="1.10.260.40">
    <property type="entry name" value="lambda repressor-like DNA-binding domains"/>
    <property type="match status" value="1"/>
</dbReference>
<evidence type="ECO:0000313" key="3">
    <source>
        <dbReference type="EMBL" id="GAA2926072.1"/>
    </source>
</evidence>
<organism evidence="3 4">
    <name type="scientific">Streptomyces thioluteus</name>
    <dbReference type="NCBI Taxonomy" id="66431"/>
    <lineage>
        <taxon>Bacteria</taxon>
        <taxon>Bacillati</taxon>
        <taxon>Actinomycetota</taxon>
        <taxon>Actinomycetes</taxon>
        <taxon>Kitasatosporales</taxon>
        <taxon>Streptomycetaceae</taxon>
        <taxon>Streptomyces</taxon>
    </lineage>
</organism>
<reference evidence="4" key="1">
    <citation type="journal article" date="2019" name="Int. J. Syst. Evol. Microbiol.">
        <title>The Global Catalogue of Microorganisms (GCM) 10K type strain sequencing project: providing services to taxonomists for standard genome sequencing and annotation.</title>
        <authorList>
            <consortium name="The Broad Institute Genomics Platform"/>
            <consortium name="The Broad Institute Genome Sequencing Center for Infectious Disease"/>
            <person name="Wu L."/>
            <person name="Ma J."/>
        </authorList>
    </citation>
    <scope>NUCLEOTIDE SEQUENCE [LARGE SCALE GENOMIC DNA]</scope>
    <source>
        <strain evidence="4">JCM 4087</strain>
    </source>
</reference>
<keyword evidence="4" id="KW-1185">Reference proteome</keyword>
<feature type="domain" description="HTH cro/C1-type" evidence="2">
    <location>
        <begin position="17"/>
        <end position="72"/>
    </location>
</feature>
<name>A0ABP6JCG2_STRTU</name>
<dbReference type="SUPFAM" id="SSF47413">
    <property type="entry name" value="lambda repressor-like DNA-binding domains"/>
    <property type="match status" value="1"/>
</dbReference>
<protein>
    <submittedName>
        <fullName evidence="3">Helix-turn-helix transcriptional regulator</fullName>
    </submittedName>
</protein>
<sequence>MIGPVADNGRGAFGARVAELRARRGLTQKDLATAVGRTTSWLSQVERGVQPVNRLDVLRLLVDGLGVAVTELRPDAPPDPAEPSPPPNDLDRARLVLSGHPALGTLLSLGERRPDPSLPELSADVERVWALAHSSRHAELTVALSALVPALERTTRTAGKRERAMSYGLLARTYQALSAAFVRQDEADAAWVAADRSIAAAEMSGRVLDVFAGTYRLAHACVWLKRYDQAEHVARAAADALERSVGESGGSDEKLSLLGAFHLVLALVHARSGNRADARHATECARRVARRMGRNRNDFNLEFGPTNVEVHAVAVAVDLGDAGEALDVAGQLDTAGMSTERQARFALDVGRAHAQLRHVDDAVERFLAAEQLAPEMVRSHTAARAAIRDLMLVAGRSASPELRALAERTDAMGQVASDGSVTHW</sequence>
<proteinExistence type="predicted"/>
<dbReference type="CDD" id="cd00093">
    <property type="entry name" value="HTH_XRE"/>
    <property type="match status" value="1"/>
</dbReference>
<dbReference type="InterPro" id="IPR001387">
    <property type="entry name" value="Cro/C1-type_HTH"/>
</dbReference>
<evidence type="ECO:0000256" key="1">
    <source>
        <dbReference type="SAM" id="MobiDB-lite"/>
    </source>
</evidence>
<evidence type="ECO:0000259" key="2">
    <source>
        <dbReference type="PROSITE" id="PS50943"/>
    </source>
</evidence>
<dbReference type="Proteomes" id="UP001501102">
    <property type="component" value="Unassembled WGS sequence"/>
</dbReference>
<comment type="caution">
    <text evidence="3">The sequence shown here is derived from an EMBL/GenBank/DDBJ whole genome shotgun (WGS) entry which is preliminary data.</text>
</comment>
<feature type="region of interest" description="Disordered" evidence="1">
    <location>
        <begin position="71"/>
        <end position="91"/>
    </location>
</feature>
<dbReference type="SUPFAM" id="SSF48452">
    <property type="entry name" value="TPR-like"/>
    <property type="match status" value="1"/>
</dbReference>
<accession>A0ABP6JCG2</accession>
<dbReference type="PROSITE" id="PS50943">
    <property type="entry name" value="HTH_CROC1"/>
    <property type="match status" value="1"/>
</dbReference>
<dbReference type="Gene3D" id="1.25.40.10">
    <property type="entry name" value="Tetratricopeptide repeat domain"/>
    <property type="match status" value="1"/>
</dbReference>
<gene>
    <name evidence="3" type="ORF">GCM10020221_22500</name>
</gene>
<feature type="compositionally biased region" description="Pro residues" evidence="1">
    <location>
        <begin position="75"/>
        <end position="88"/>
    </location>
</feature>
<dbReference type="Pfam" id="PF13560">
    <property type="entry name" value="HTH_31"/>
    <property type="match status" value="1"/>
</dbReference>
<dbReference type="InterPro" id="IPR011990">
    <property type="entry name" value="TPR-like_helical_dom_sf"/>
</dbReference>
<dbReference type="EMBL" id="BAAAXZ010000085">
    <property type="protein sequence ID" value="GAA2926072.1"/>
    <property type="molecule type" value="Genomic_DNA"/>
</dbReference>
<evidence type="ECO:0000313" key="4">
    <source>
        <dbReference type="Proteomes" id="UP001501102"/>
    </source>
</evidence>
<dbReference type="SMART" id="SM00530">
    <property type="entry name" value="HTH_XRE"/>
    <property type="match status" value="1"/>
</dbReference>
<dbReference type="InterPro" id="IPR010982">
    <property type="entry name" value="Lambda_DNA-bd_dom_sf"/>
</dbReference>